<evidence type="ECO:0000313" key="1">
    <source>
        <dbReference type="EMBL" id="SDE91054.1"/>
    </source>
</evidence>
<dbReference type="AlphaFoldDB" id="A0A1G7GSE9"/>
<dbReference type="SUPFAM" id="SSF56059">
    <property type="entry name" value="Glutathione synthetase ATP-binding domain-like"/>
    <property type="match status" value="1"/>
</dbReference>
<reference evidence="1 2" key="1">
    <citation type="submission" date="2016-10" db="EMBL/GenBank/DDBJ databases">
        <authorList>
            <person name="de Groot N.N."/>
        </authorList>
    </citation>
    <scope>NUCLEOTIDE SEQUENCE [LARGE SCALE GENOMIC DNA]</scope>
    <source>
        <strain evidence="1 2">LMG 25475</strain>
    </source>
</reference>
<dbReference type="Proteomes" id="UP000243378">
    <property type="component" value="Unassembled WGS sequence"/>
</dbReference>
<dbReference type="Pfam" id="PF11379">
    <property type="entry name" value="DUF3182"/>
    <property type="match status" value="1"/>
</dbReference>
<dbReference type="InterPro" id="IPR021519">
    <property type="entry name" value="DUF3182"/>
</dbReference>
<accession>A0A1G7GSE9</accession>
<dbReference type="RefSeq" id="WP_092363865.1">
    <property type="nucleotide sequence ID" value="NZ_FNBM01000001.1"/>
</dbReference>
<sequence length="364" mass="39047">MSRKAAVALIAMGTPVPEHDAAIQYVLGEKIAALLAIPFLGWQRPGDRQDCYWVPDETVTSEQSRVDLGIADAEDFFGGAVPHAFMATKAISHPLIDKPARAPEGWCAAFHQRVASAVLQGYTVFDLQDAQRAATLLLRDGPVRVKAVRGKAGRGQSLITDEAQLAACLAGQDAAEVAQWGLVIEEHLQEVATYSVGQVTVAGITASYFGTQRLTEDDDHQEVYGGSALTVVRGDYQALQLLPLDAAARQAISQAQRYEQAALACFGLIASRRNYDIAQGLGADGRPRSGVLEQSWRLGGASAAELFAVQALLGDPQLHSLRASTYESFGDDAPDGAHLLQRCQVKPHGTLSRYVKVETDARAQ</sequence>
<gene>
    <name evidence="1" type="ORF">SAMN05216381_0315</name>
</gene>
<evidence type="ECO:0008006" key="3">
    <source>
        <dbReference type="Google" id="ProtNLM"/>
    </source>
</evidence>
<dbReference type="EMBL" id="FNBM01000001">
    <property type="protein sequence ID" value="SDE91054.1"/>
    <property type="molecule type" value="Genomic_DNA"/>
</dbReference>
<dbReference type="OrthoDB" id="8648979at2"/>
<dbReference type="STRING" id="640205.SAMN05216381_0315"/>
<name>A0A1G7GSE9_9GAMM</name>
<proteinExistence type="predicted"/>
<organism evidence="1 2">
    <name type="scientific">Phytopseudomonas seleniipraecipitans</name>
    <dbReference type="NCBI Taxonomy" id="640205"/>
    <lineage>
        <taxon>Bacteria</taxon>
        <taxon>Pseudomonadati</taxon>
        <taxon>Pseudomonadota</taxon>
        <taxon>Gammaproteobacteria</taxon>
        <taxon>Pseudomonadales</taxon>
        <taxon>Pseudomonadaceae</taxon>
        <taxon>Phytopseudomonas</taxon>
    </lineage>
</organism>
<protein>
    <recommendedName>
        <fullName evidence="3">Biotin carboxylase</fullName>
    </recommendedName>
</protein>
<evidence type="ECO:0000313" key="2">
    <source>
        <dbReference type="Proteomes" id="UP000243378"/>
    </source>
</evidence>